<sequence>MALGDSITAGLFAQPSKLEEESQILVNERNQKPFQPRSSKHPNFKDGEHSSPFLGGFEEYRGRSYAMGGDKDAITIPQLMQHYRTDPIKGTSHNHHPPPILPAPPRTHVGVEFCLAIGDHVARNDGLNAAVSGAKAVDIPNQVKSPFELPCLPRHFPLLRTYAYIALSRSDYLLPSLKEFDVDDSEWKFLTLSIGANDVCDYCLVGNASRLGPGSPEAFVSSIETSIELVRQNIPRTIVNVVGLFTVSEIYNLTMKAPACSPLSLPPIFPRLPLECSCAWAPGPLGDATRRKMDALGEQYAHGLQQMVKRIRENVEREAIGGAVDFGIIWYDDQISVLESVV</sequence>
<evidence type="ECO:0000313" key="2">
    <source>
        <dbReference type="Proteomes" id="UP001227268"/>
    </source>
</evidence>
<comment type="caution">
    <text evidence="1">The sequence shown here is derived from an EMBL/GenBank/DDBJ whole genome shotgun (WGS) entry which is preliminary data.</text>
</comment>
<keyword evidence="2" id="KW-1185">Reference proteome</keyword>
<gene>
    <name evidence="1" type="ORF">QFC21_002787</name>
</gene>
<dbReference type="EMBL" id="JASBWT010000008">
    <property type="protein sequence ID" value="KAJ9102387.1"/>
    <property type="molecule type" value="Genomic_DNA"/>
</dbReference>
<protein>
    <submittedName>
        <fullName evidence="1">Uncharacterized protein</fullName>
    </submittedName>
</protein>
<proteinExistence type="predicted"/>
<organism evidence="1 2">
    <name type="scientific">Naganishia friedmannii</name>
    <dbReference type="NCBI Taxonomy" id="89922"/>
    <lineage>
        <taxon>Eukaryota</taxon>
        <taxon>Fungi</taxon>
        <taxon>Dikarya</taxon>
        <taxon>Basidiomycota</taxon>
        <taxon>Agaricomycotina</taxon>
        <taxon>Tremellomycetes</taxon>
        <taxon>Filobasidiales</taxon>
        <taxon>Filobasidiaceae</taxon>
        <taxon>Naganishia</taxon>
    </lineage>
</organism>
<name>A0ACC2VU12_9TREE</name>
<accession>A0ACC2VU12</accession>
<reference evidence="1" key="1">
    <citation type="submission" date="2023-04" db="EMBL/GenBank/DDBJ databases">
        <title>Draft Genome sequencing of Naganishia species isolated from polar environments using Oxford Nanopore Technology.</title>
        <authorList>
            <person name="Leo P."/>
            <person name="Venkateswaran K."/>
        </authorList>
    </citation>
    <scope>NUCLEOTIDE SEQUENCE</scope>
    <source>
        <strain evidence="1">MNA-CCFEE 5423</strain>
    </source>
</reference>
<evidence type="ECO:0000313" key="1">
    <source>
        <dbReference type="EMBL" id="KAJ9102387.1"/>
    </source>
</evidence>
<dbReference type="Proteomes" id="UP001227268">
    <property type="component" value="Unassembled WGS sequence"/>
</dbReference>